<evidence type="ECO:0008006" key="3">
    <source>
        <dbReference type="Google" id="ProtNLM"/>
    </source>
</evidence>
<evidence type="ECO:0000313" key="2">
    <source>
        <dbReference type="Proteomes" id="UP001317259"/>
    </source>
</evidence>
<dbReference type="RefSeq" id="WP_242370986.1">
    <property type="nucleotide sequence ID" value="NZ_JAKRKC020000002.1"/>
</dbReference>
<accession>A0ABT0G0M8</accession>
<dbReference type="EMBL" id="JAKRKC020000002">
    <property type="protein sequence ID" value="MCK2218149.1"/>
    <property type="molecule type" value="Genomic_DNA"/>
</dbReference>
<sequence>MLTGEKATTLHPSLRERLCGPLLIDRRRYAGGKSRRKADAEPISRAWLQAQRASGVASVLTDSGYVGKEDKAALQSVLSQAKGAGADVTAVLPLHSDWLLAPWVDHLVDEICSHETPVALVLEHRAIPWALSGQSRV</sequence>
<organism evidence="1 2">
    <name type="scientific">Actinomadura luzonensis</name>
    <dbReference type="NCBI Taxonomy" id="2805427"/>
    <lineage>
        <taxon>Bacteria</taxon>
        <taxon>Bacillati</taxon>
        <taxon>Actinomycetota</taxon>
        <taxon>Actinomycetes</taxon>
        <taxon>Streptosporangiales</taxon>
        <taxon>Thermomonosporaceae</taxon>
        <taxon>Actinomadura</taxon>
    </lineage>
</organism>
<evidence type="ECO:0000313" key="1">
    <source>
        <dbReference type="EMBL" id="MCK2218149.1"/>
    </source>
</evidence>
<proteinExistence type="predicted"/>
<gene>
    <name evidence="1" type="ORF">MF672_030815</name>
</gene>
<protein>
    <recommendedName>
        <fullName evidence="3">Resolvase/invertase-type recombinase catalytic domain-containing protein</fullName>
    </recommendedName>
</protein>
<comment type="caution">
    <text evidence="1">The sequence shown here is derived from an EMBL/GenBank/DDBJ whole genome shotgun (WGS) entry which is preliminary data.</text>
</comment>
<keyword evidence="2" id="KW-1185">Reference proteome</keyword>
<dbReference type="Proteomes" id="UP001317259">
    <property type="component" value="Unassembled WGS sequence"/>
</dbReference>
<name>A0ABT0G0M8_9ACTN</name>
<reference evidence="1 2" key="1">
    <citation type="submission" date="2022-04" db="EMBL/GenBank/DDBJ databases">
        <title>Genome draft of Actinomadura sp. ATCC 31491.</title>
        <authorList>
            <person name="Shi X."/>
            <person name="Du Y."/>
        </authorList>
    </citation>
    <scope>NUCLEOTIDE SEQUENCE [LARGE SCALE GENOMIC DNA]</scope>
    <source>
        <strain evidence="1 2">ATCC 31491</strain>
    </source>
</reference>